<proteinExistence type="inferred from homology"/>
<feature type="domain" description="CdaR GGDEF-like" evidence="3">
    <location>
        <begin position="164"/>
        <end position="279"/>
    </location>
</feature>
<evidence type="ECO:0000259" key="2">
    <source>
        <dbReference type="Pfam" id="PF13556"/>
    </source>
</evidence>
<dbReference type="InterPro" id="IPR051448">
    <property type="entry name" value="CdaR-like_regulators"/>
</dbReference>
<dbReference type="InterPro" id="IPR041522">
    <property type="entry name" value="CdaR_GGDEF"/>
</dbReference>
<name>A0A5P8FLU2_9MICO</name>
<comment type="similarity">
    <text evidence="1">Belongs to the CdaR family.</text>
</comment>
<reference evidence="4 5" key="1">
    <citation type="submission" date="2019-09" db="EMBL/GenBank/DDBJ databases">
        <title>Complete Genome Sequence of Janibacter melonis M714 with both human health impact and industrial applications.</title>
        <authorList>
            <person name="Jin M."/>
            <person name="Zhao Q.R."/>
        </authorList>
    </citation>
    <scope>NUCLEOTIDE SEQUENCE [LARGE SCALE GENOMIC DNA]</scope>
    <source>
        <strain evidence="4 5">M714</strain>
    </source>
</reference>
<evidence type="ECO:0000313" key="4">
    <source>
        <dbReference type="EMBL" id="QFQ30579.2"/>
    </source>
</evidence>
<dbReference type="AlphaFoldDB" id="A0A5P8FLU2"/>
<dbReference type="RefSeq" id="WP_123093305.1">
    <property type="nucleotide sequence ID" value="NZ_CP044548.2"/>
</dbReference>
<dbReference type="InterPro" id="IPR025736">
    <property type="entry name" value="PucR_C-HTH_dom"/>
</dbReference>
<dbReference type="Proteomes" id="UP000271708">
    <property type="component" value="Chromosome"/>
</dbReference>
<dbReference type="PANTHER" id="PTHR33744:SF17">
    <property type="entry name" value="CONSERVED PROTEIN"/>
    <property type="match status" value="1"/>
</dbReference>
<evidence type="ECO:0000259" key="3">
    <source>
        <dbReference type="Pfam" id="PF17853"/>
    </source>
</evidence>
<dbReference type="Pfam" id="PF13556">
    <property type="entry name" value="HTH_30"/>
    <property type="match status" value="1"/>
</dbReference>
<accession>A0A5P8FLU2</accession>
<dbReference type="GeneID" id="59161534"/>
<evidence type="ECO:0000256" key="1">
    <source>
        <dbReference type="ARBA" id="ARBA00006754"/>
    </source>
</evidence>
<dbReference type="KEGG" id="jme:EEW87_010180"/>
<feature type="domain" description="PucR C-terminal helix-turn-helix" evidence="2">
    <location>
        <begin position="330"/>
        <end position="387"/>
    </location>
</feature>
<protein>
    <submittedName>
        <fullName evidence="4">PucR family transcriptional regulator</fullName>
    </submittedName>
</protein>
<dbReference type="PANTHER" id="PTHR33744">
    <property type="entry name" value="CARBOHYDRATE DIACID REGULATOR"/>
    <property type="match status" value="1"/>
</dbReference>
<sequence length="390" mass="41335">MTEPRAKGDPPVADVQDVVDEVSGLLEAPVTLEDRRFRLLAFAAQPDAADPVRTETILGRGASAQTREWFEGFGIAHARGPVRIPANPERGTHPRLCLPAWGRGVVQGYLWAIEPDGVQINAERVHEAEVLAEEAGEIIARLVVTRRETGRLVHELLDATRSTEDAAARALAHDLGVDPATRAVVALVARRGGAVVPEHLQGWGGLPRRVGVADRDSRSVLVVPVPQERARAEAQAVVEQAVRAVSRHLPADELVVGVGDPAPLAEATRSWEQARAAVAAVGQGSTGPVSAWWSDLGVRRLLGGPAAAEVVSAALTPGVRALLDAGDPDLVRTARTYLDAAGSVAVTARTLGLHRQSVYARLSRVERVTGLSLADGRDRLELHLGLTLAG</sequence>
<evidence type="ECO:0000313" key="5">
    <source>
        <dbReference type="Proteomes" id="UP000271708"/>
    </source>
</evidence>
<dbReference type="Gene3D" id="1.10.10.2840">
    <property type="entry name" value="PucR C-terminal helix-turn-helix domain"/>
    <property type="match status" value="1"/>
</dbReference>
<dbReference type="EMBL" id="CP044548">
    <property type="protein sequence ID" value="QFQ30579.2"/>
    <property type="molecule type" value="Genomic_DNA"/>
</dbReference>
<gene>
    <name evidence="4" type="ORF">EEW87_010180</name>
</gene>
<dbReference type="Pfam" id="PF17853">
    <property type="entry name" value="GGDEF_2"/>
    <property type="match status" value="1"/>
</dbReference>
<organism evidence="4 5">
    <name type="scientific">Janibacter melonis</name>
    <dbReference type="NCBI Taxonomy" id="262209"/>
    <lineage>
        <taxon>Bacteria</taxon>
        <taxon>Bacillati</taxon>
        <taxon>Actinomycetota</taxon>
        <taxon>Actinomycetes</taxon>
        <taxon>Micrococcales</taxon>
        <taxon>Intrasporangiaceae</taxon>
        <taxon>Janibacter</taxon>
    </lineage>
</organism>
<dbReference type="InterPro" id="IPR042070">
    <property type="entry name" value="PucR_C-HTH_sf"/>
</dbReference>